<evidence type="ECO:0000313" key="3">
    <source>
        <dbReference type="Proteomes" id="UP000799439"/>
    </source>
</evidence>
<feature type="region of interest" description="Disordered" evidence="1">
    <location>
        <begin position="1"/>
        <end position="84"/>
    </location>
</feature>
<dbReference type="InterPro" id="IPR007727">
    <property type="entry name" value="Spo12"/>
</dbReference>
<dbReference type="OrthoDB" id="5578329at2759"/>
<dbReference type="Pfam" id="PF05032">
    <property type="entry name" value="Spo12"/>
    <property type="match status" value="1"/>
</dbReference>
<protein>
    <submittedName>
        <fullName evidence="2">Uncharacterized protein</fullName>
    </submittedName>
</protein>
<proteinExistence type="predicted"/>
<feature type="compositionally biased region" description="Polar residues" evidence="1">
    <location>
        <begin position="29"/>
        <end position="39"/>
    </location>
</feature>
<gene>
    <name evidence="2" type="ORF">K461DRAFT_314045</name>
</gene>
<feature type="compositionally biased region" description="Basic and acidic residues" evidence="1">
    <location>
        <begin position="1"/>
        <end position="11"/>
    </location>
</feature>
<name>A0A9P4IZ38_9PEZI</name>
<dbReference type="Proteomes" id="UP000799439">
    <property type="component" value="Unassembled WGS sequence"/>
</dbReference>
<accession>A0A9P4IZ38</accession>
<feature type="compositionally biased region" description="Basic and acidic residues" evidence="1">
    <location>
        <begin position="41"/>
        <end position="51"/>
    </location>
</feature>
<organism evidence="2 3">
    <name type="scientific">Myriangium duriaei CBS 260.36</name>
    <dbReference type="NCBI Taxonomy" id="1168546"/>
    <lineage>
        <taxon>Eukaryota</taxon>
        <taxon>Fungi</taxon>
        <taxon>Dikarya</taxon>
        <taxon>Ascomycota</taxon>
        <taxon>Pezizomycotina</taxon>
        <taxon>Dothideomycetes</taxon>
        <taxon>Dothideomycetidae</taxon>
        <taxon>Myriangiales</taxon>
        <taxon>Myriangiaceae</taxon>
        <taxon>Myriangium</taxon>
    </lineage>
</organism>
<evidence type="ECO:0000313" key="2">
    <source>
        <dbReference type="EMBL" id="KAF2151130.1"/>
    </source>
</evidence>
<comment type="caution">
    <text evidence="2">The sequence shown here is derived from an EMBL/GenBank/DDBJ whole genome shotgun (WGS) entry which is preliminary data.</text>
</comment>
<evidence type="ECO:0000256" key="1">
    <source>
        <dbReference type="SAM" id="MobiDB-lite"/>
    </source>
</evidence>
<keyword evidence="3" id="KW-1185">Reference proteome</keyword>
<dbReference type="EMBL" id="ML996088">
    <property type="protein sequence ID" value="KAF2151130.1"/>
    <property type="molecule type" value="Genomic_DNA"/>
</dbReference>
<sequence>MSTQILRDRDINAQATNTNKPVEGKHMMSSESIPQSTCQDYEERLKDDESSQKQAYVSPSDAIMSPASKKLSDFKQKQINKQSMPRRSLFAKAVTARQKDLGPA</sequence>
<dbReference type="AlphaFoldDB" id="A0A9P4IZ38"/>
<reference evidence="2" key="1">
    <citation type="journal article" date="2020" name="Stud. Mycol.">
        <title>101 Dothideomycetes genomes: a test case for predicting lifestyles and emergence of pathogens.</title>
        <authorList>
            <person name="Haridas S."/>
            <person name="Albert R."/>
            <person name="Binder M."/>
            <person name="Bloem J."/>
            <person name="Labutti K."/>
            <person name="Salamov A."/>
            <person name="Andreopoulos B."/>
            <person name="Baker S."/>
            <person name="Barry K."/>
            <person name="Bills G."/>
            <person name="Bluhm B."/>
            <person name="Cannon C."/>
            <person name="Castanera R."/>
            <person name="Culley D."/>
            <person name="Daum C."/>
            <person name="Ezra D."/>
            <person name="Gonzalez J."/>
            <person name="Henrissat B."/>
            <person name="Kuo A."/>
            <person name="Liang C."/>
            <person name="Lipzen A."/>
            <person name="Lutzoni F."/>
            <person name="Magnuson J."/>
            <person name="Mondo S."/>
            <person name="Nolan M."/>
            <person name="Ohm R."/>
            <person name="Pangilinan J."/>
            <person name="Park H.-J."/>
            <person name="Ramirez L."/>
            <person name="Alfaro M."/>
            <person name="Sun H."/>
            <person name="Tritt A."/>
            <person name="Yoshinaga Y."/>
            <person name="Zwiers L.-H."/>
            <person name="Turgeon B."/>
            <person name="Goodwin S."/>
            <person name="Spatafora J."/>
            <person name="Crous P."/>
            <person name="Grigoriev I."/>
        </authorList>
    </citation>
    <scope>NUCLEOTIDE SEQUENCE</scope>
    <source>
        <strain evidence="2">CBS 260.36</strain>
    </source>
</reference>